<evidence type="ECO:0000256" key="1">
    <source>
        <dbReference type="SAM" id="Phobius"/>
    </source>
</evidence>
<keyword evidence="3" id="KW-0548">Nucleotidyltransferase</keyword>
<dbReference type="EMBL" id="JAUOZS010000001">
    <property type="protein sequence ID" value="MDT8900101.1"/>
    <property type="molecule type" value="Genomic_DNA"/>
</dbReference>
<dbReference type="PROSITE" id="PS50887">
    <property type="entry name" value="GGDEF"/>
    <property type="match status" value="1"/>
</dbReference>
<keyword evidence="1" id="KW-1133">Transmembrane helix</keyword>
<organism evidence="3 4">
    <name type="scientific">Anaeroselena agilis</name>
    <dbReference type="NCBI Taxonomy" id="3063788"/>
    <lineage>
        <taxon>Bacteria</taxon>
        <taxon>Bacillati</taxon>
        <taxon>Bacillota</taxon>
        <taxon>Negativicutes</taxon>
        <taxon>Acetonemataceae</taxon>
        <taxon>Anaeroselena</taxon>
    </lineage>
</organism>
<comment type="caution">
    <text evidence="3">The sequence shown here is derived from an EMBL/GenBank/DDBJ whole genome shotgun (WGS) entry which is preliminary data.</text>
</comment>
<accession>A0ABU3NTF5</accession>
<name>A0ABU3NTF5_9FIRM</name>
<dbReference type="EC" id="2.7.7.65" evidence="3"/>
<dbReference type="InterPro" id="IPR043128">
    <property type="entry name" value="Rev_trsase/Diguanyl_cyclase"/>
</dbReference>
<dbReference type="Pfam" id="PF00990">
    <property type="entry name" value="GGDEF"/>
    <property type="match status" value="1"/>
</dbReference>
<evidence type="ECO:0000313" key="3">
    <source>
        <dbReference type="EMBL" id="MDT8900101.1"/>
    </source>
</evidence>
<dbReference type="Proteomes" id="UP001254848">
    <property type="component" value="Unassembled WGS sequence"/>
</dbReference>
<evidence type="ECO:0000313" key="4">
    <source>
        <dbReference type="Proteomes" id="UP001254848"/>
    </source>
</evidence>
<evidence type="ECO:0000259" key="2">
    <source>
        <dbReference type="PROSITE" id="PS50887"/>
    </source>
</evidence>
<dbReference type="SMART" id="SM00267">
    <property type="entry name" value="GGDEF"/>
    <property type="match status" value="1"/>
</dbReference>
<dbReference type="NCBIfam" id="TIGR00254">
    <property type="entry name" value="GGDEF"/>
    <property type="match status" value="1"/>
</dbReference>
<dbReference type="PANTHER" id="PTHR45138">
    <property type="entry name" value="REGULATORY COMPONENTS OF SENSORY TRANSDUCTION SYSTEM"/>
    <property type="match status" value="1"/>
</dbReference>
<feature type="transmembrane region" description="Helical" evidence="1">
    <location>
        <begin position="38"/>
        <end position="57"/>
    </location>
</feature>
<keyword evidence="1" id="KW-0812">Transmembrane</keyword>
<keyword evidence="1" id="KW-0472">Membrane</keyword>
<dbReference type="InterPro" id="IPR029787">
    <property type="entry name" value="Nucleotide_cyclase"/>
</dbReference>
<dbReference type="CDD" id="cd01949">
    <property type="entry name" value="GGDEF"/>
    <property type="match status" value="1"/>
</dbReference>
<protein>
    <submittedName>
        <fullName evidence="3">GGDEF domain-containing protein</fullName>
        <ecNumber evidence="3">2.7.7.65</ecNumber>
    </submittedName>
</protein>
<sequence>MQVFCRYAPLILVVLGTMVGLTGYYLDMVLRVSFERLLWLGATLLLALAGLITGRMIQRLNLSSLTDFTTGLWNRRYFYLRLDEEEARATKKKAPLCVAMIDVDGFKAVNDTYGHAAGDLLLSDLAAIFKKNTRATDVVARWGGDEFAIIFSETSIKDAHEVIERIRQKVEAKFSSSYDLTISAGVISLEPNQDIRDLLIKADKALYKAKEQKNSVITITEFIR</sequence>
<proteinExistence type="predicted"/>
<dbReference type="InterPro" id="IPR000160">
    <property type="entry name" value="GGDEF_dom"/>
</dbReference>
<dbReference type="SUPFAM" id="SSF55073">
    <property type="entry name" value="Nucleotide cyclase"/>
    <property type="match status" value="1"/>
</dbReference>
<gene>
    <name evidence="3" type="ORF">Q4T40_02470</name>
</gene>
<dbReference type="RefSeq" id="WP_413782427.1">
    <property type="nucleotide sequence ID" value="NZ_JAUOZS010000001.1"/>
</dbReference>
<dbReference type="PANTHER" id="PTHR45138:SF9">
    <property type="entry name" value="DIGUANYLATE CYCLASE DGCM-RELATED"/>
    <property type="match status" value="1"/>
</dbReference>
<reference evidence="3 4" key="1">
    <citation type="submission" date="2023-07" db="EMBL/GenBank/DDBJ databases">
        <title>The novel representative of Negativicutes class, Anaeroselena agilis gen. nov. sp. nov.</title>
        <authorList>
            <person name="Prokofeva M.I."/>
            <person name="Elcheninov A.G."/>
            <person name="Klyukina A."/>
            <person name="Kublanov I.V."/>
            <person name="Frolov E.N."/>
            <person name="Podosokorskaya O.A."/>
        </authorList>
    </citation>
    <scope>NUCLEOTIDE SEQUENCE [LARGE SCALE GENOMIC DNA]</scope>
    <source>
        <strain evidence="3 4">4137-cl</strain>
    </source>
</reference>
<keyword evidence="4" id="KW-1185">Reference proteome</keyword>
<keyword evidence="3" id="KW-0808">Transferase</keyword>
<dbReference type="InterPro" id="IPR050469">
    <property type="entry name" value="Diguanylate_Cyclase"/>
</dbReference>
<dbReference type="Gene3D" id="3.30.70.270">
    <property type="match status" value="1"/>
</dbReference>
<dbReference type="GO" id="GO:0052621">
    <property type="term" value="F:diguanylate cyclase activity"/>
    <property type="evidence" value="ECO:0007669"/>
    <property type="project" value="UniProtKB-EC"/>
</dbReference>
<feature type="transmembrane region" description="Helical" evidence="1">
    <location>
        <begin position="7"/>
        <end position="26"/>
    </location>
</feature>
<feature type="domain" description="GGDEF" evidence="2">
    <location>
        <begin position="94"/>
        <end position="221"/>
    </location>
</feature>